<evidence type="ECO:0000313" key="1">
    <source>
        <dbReference type="EMBL" id="TCV07278.1"/>
    </source>
</evidence>
<evidence type="ECO:0008006" key="3">
    <source>
        <dbReference type="Google" id="ProtNLM"/>
    </source>
</evidence>
<organism evidence="1 2">
    <name type="scientific">Sphingobacterium alimentarium</name>
    <dbReference type="NCBI Taxonomy" id="797292"/>
    <lineage>
        <taxon>Bacteria</taxon>
        <taxon>Pseudomonadati</taxon>
        <taxon>Bacteroidota</taxon>
        <taxon>Sphingobacteriia</taxon>
        <taxon>Sphingobacteriales</taxon>
        <taxon>Sphingobacteriaceae</taxon>
        <taxon>Sphingobacterium</taxon>
    </lineage>
</organism>
<accession>A0A4R3VPZ6</accession>
<sequence>MCACSDSRNRSYQREFLRVKTNENSRYYDVKAHALSEPYDYVTKSFNDSDCLLLFQHLSIYKLQSDGNIVPLTNHEIGNLYKNRYNFFDKDLKFFNDFYTKWKTALGMEYFQFFDDETLYELASDLCQADKIDQAIPILQLGKAHQHPYMISKLASIYAEKDLPQHYNIEEALHLYELAGELGDAGA</sequence>
<evidence type="ECO:0000313" key="2">
    <source>
        <dbReference type="Proteomes" id="UP000295197"/>
    </source>
</evidence>
<protein>
    <recommendedName>
        <fullName evidence="3">Tetratricopeptide repeat protein</fullName>
    </recommendedName>
</protein>
<dbReference type="EMBL" id="SMBZ01000054">
    <property type="protein sequence ID" value="TCV07278.1"/>
    <property type="molecule type" value="Genomic_DNA"/>
</dbReference>
<dbReference type="Proteomes" id="UP000295197">
    <property type="component" value="Unassembled WGS sequence"/>
</dbReference>
<reference evidence="1 2" key="1">
    <citation type="submission" date="2019-03" db="EMBL/GenBank/DDBJ databases">
        <title>Genomic Encyclopedia of Type Strains, Phase IV (KMG-IV): sequencing the most valuable type-strain genomes for metagenomic binning, comparative biology and taxonomic classification.</title>
        <authorList>
            <person name="Goeker M."/>
        </authorList>
    </citation>
    <scope>NUCLEOTIDE SEQUENCE [LARGE SCALE GENOMIC DNA]</scope>
    <source>
        <strain evidence="1 2">DSM 22362</strain>
    </source>
</reference>
<keyword evidence="2" id="KW-1185">Reference proteome</keyword>
<dbReference type="AlphaFoldDB" id="A0A4R3VPZ6"/>
<proteinExistence type="predicted"/>
<gene>
    <name evidence="1" type="ORF">EDC17_10549</name>
</gene>
<name>A0A4R3VPZ6_9SPHI</name>
<comment type="caution">
    <text evidence="1">The sequence shown here is derived from an EMBL/GenBank/DDBJ whole genome shotgun (WGS) entry which is preliminary data.</text>
</comment>